<protein>
    <submittedName>
        <fullName evidence="2">Uncharacterized protein</fullName>
    </submittedName>
</protein>
<feature type="region of interest" description="Disordered" evidence="1">
    <location>
        <begin position="42"/>
        <end position="70"/>
    </location>
</feature>
<keyword evidence="3" id="KW-1185">Reference proteome</keyword>
<evidence type="ECO:0000313" key="2">
    <source>
        <dbReference type="EMBL" id="TFY72374.1"/>
    </source>
</evidence>
<sequence length="70" mass="7550">METAPSGGLVAACIAILVLRAICHPTDYLLLRSVKGDYHPTTRLVDGRLRSPPCSGDRASEPQRQHAGPR</sequence>
<name>A0A4Y9ZD20_9AGAM</name>
<evidence type="ECO:0000256" key="1">
    <source>
        <dbReference type="SAM" id="MobiDB-lite"/>
    </source>
</evidence>
<comment type="caution">
    <text evidence="2">The sequence shown here is derived from an EMBL/GenBank/DDBJ whole genome shotgun (WGS) entry which is preliminary data.</text>
</comment>
<accession>A0A4Y9ZD20</accession>
<dbReference type="EMBL" id="SEOQ01000016">
    <property type="protein sequence ID" value="TFY72374.1"/>
    <property type="molecule type" value="Genomic_DNA"/>
</dbReference>
<organism evidence="2 3">
    <name type="scientific">Dentipellis fragilis</name>
    <dbReference type="NCBI Taxonomy" id="205917"/>
    <lineage>
        <taxon>Eukaryota</taxon>
        <taxon>Fungi</taxon>
        <taxon>Dikarya</taxon>
        <taxon>Basidiomycota</taxon>
        <taxon>Agaricomycotina</taxon>
        <taxon>Agaricomycetes</taxon>
        <taxon>Russulales</taxon>
        <taxon>Hericiaceae</taxon>
        <taxon>Dentipellis</taxon>
    </lineage>
</organism>
<proteinExistence type="predicted"/>
<dbReference type="Proteomes" id="UP000298327">
    <property type="component" value="Unassembled WGS sequence"/>
</dbReference>
<evidence type="ECO:0000313" key="3">
    <source>
        <dbReference type="Proteomes" id="UP000298327"/>
    </source>
</evidence>
<reference evidence="2 3" key="1">
    <citation type="submission" date="2019-02" db="EMBL/GenBank/DDBJ databases">
        <title>Genome sequencing of the rare red list fungi Dentipellis fragilis.</title>
        <authorList>
            <person name="Buettner E."/>
            <person name="Kellner H."/>
        </authorList>
    </citation>
    <scope>NUCLEOTIDE SEQUENCE [LARGE SCALE GENOMIC DNA]</scope>
    <source>
        <strain evidence="2 3">DSM 105465</strain>
    </source>
</reference>
<gene>
    <name evidence="2" type="ORF">EVG20_g620</name>
</gene>
<dbReference type="AlphaFoldDB" id="A0A4Y9ZD20"/>